<dbReference type="PANTHER" id="PTHR47972:SF4">
    <property type="entry name" value="KINESIN-LIKE PROTEIN KIN-14L"/>
    <property type="match status" value="1"/>
</dbReference>
<evidence type="ECO:0000313" key="6">
    <source>
        <dbReference type="Proteomes" id="UP001152561"/>
    </source>
</evidence>
<dbReference type="GO" id="GO:0015630">
    <property type="term" value="C:microtubule cytoskeleton"/>
    <property type="evidence" value="ECO:0007669"/>
    <property type="project" value="TreeGrafter"/>
</dbReference>
<evidence type="ECO:0000256" key="2">
    <source>
        <dbReference type="PROSITE-ProRule" id="PRU00283"/>
    </source>
</evidence>
<proteinExistence type="inferred from homology"/>
<dbReference type="GO" id="GO:0007018">
    <property type="term" value="P:microtubule-based movement"/>
    <property type="evidence" value="ECO:0007669"/>
    <property type="project" value="InterPro"/>
</dbReference>
<name>A0A9Q1MNV8_9SOLA</name>
<evidence type="ECO:0000256" key="1">
    <source>
        <dbReference type="ARBA" id="ARBA00023175"/>
    </source>
</evidence>
<dbReference type="AlphaFoldDB" id="A0A9Q1MNV8"/>
<evidence type="ECO:0000256" key="3">
    <source>
        <dbReference type="SAM" id="MobiDB-lite"/>
    </source>
</evidence>
<dbReference type="InterPro" id="IPR036961">
    <property type="entry name" value="Kinesin_motor_dom_sf"/>
</dbReference>
<dbReference type="EMBL" id="JAJAGQ010000004">
    <property type="protein sequence ID" value="KAJ8565082.1"/>
    <property type="molecule type" value="Genomic_DNA"/>
</dbReference>
<dbReference type="PROSITE" id="PS50067">
    <property type="entry name" value="KINESIN_MOTOR_2"/>
    <property type="match status" value="1"/>
</dbReference>
<feature type="region of interest" description="Disordered" evidence="3">
    <location>
        <begin position="90"/>
        <end position="133"/>
    </location>
</feature>
<sequence length="133" mass="14646">MENPTRGRGHEYNLAWRKAEEAGGHAKTLMFARVSPEGDSFGETISTLRFAQRVSSVELGAAGLNKESTEVLELKAEIETLKKALANKETLTPQINKPKEAARTPFQKPKAIAERPTPRSRRLSIENCTSATP</sequence>
<protein>
    <recommendedName>
        <fullName evidence="4">Kinesin motor domain-containing protein</fullName>
    </recommendedName>
</protein>
<dbReference type="Proteomes" id="UP001152561">
    <property type="component" value="Unassembled WGS sequence"/>
</dbReference>
<dbReference type="Gene3D" id="3.40.850.10">
    <property type="entry name" value="Kinesin motor domain"/>
    <property type="match status" value="1"/>
</dbReference>
<feature type="domain" description="Kinesin motor" evidence="4">
    <location>
        <begin position="1"/>
        <end position="57"/>
    </location>
</feature>
<dbReference type="OrthoDB" id="3176171at2759"/>
<reference evidence="6" key="1">
    <citation type="journal article" date="2023" name="Proc. Natl. Acad. Sci. U.S.A.">
        <title>Genomic and structural basis for evolution of tropane alkaloid biosynthesis.</title>
        <authorList>
            <person name="Wanga Y.-J."/>
            <person name="Taina T."/>
            <person name="Yua J.-Y."/>
            <person name="Lia J."/>
            <person name="Xua B."/>
            <person name="Chenc J."/>
            <person name="D'Auriad J.C."/>
            <person name="Huanga J.-P."/>
            <person name="Huanga S.-X."/>
        </authorList>
    </citation>
    <scope>NUCLEOTIDE SEQUENCE [LARGE SCALE GENOMIC DNA]</scope>
    <source>
        <strain evidence="6">cv. KIB-2019</strain>
    </source>
</reference>
<dbReference type="SUPFAM" id="SSF52540">
    <property type="entry name" value="P-loop containing nucleoside triphosphate hydrolases"/>
    <property type="match status" value="1"/>
</dbReference>
<dbReference type="InterPro" id="IPR027417">
    <property type="entry name" value="P-loop_NTPase"/>
</dbReference>
<comment type="caution">
    <text evidence="2">Lacks conserved residue(s) required for the propagation of feature annotation.</text>
</comment>
<dbReference type="InterPro" id="IPR001752">
    <property type="entry name" value="Kinesin_motor_dom"/>
</dbReference>
<evidence type="ECO:0000313" key="5">
    <source>
        <dbReference type="EMBL" id="KAJ8565082.1"/>
    </source>
</evidence>
<dbReference type="GO" id="GO:0003777">
    <property type="term" value="F:microtubule motor activity"/>
    <property type="evidence" value="ECO:0007669"/>
    <property type="project" value="InterPro"/>
</dbReference>
<dbReference type="GO" id="GO:0008017">
    <property type="term" value="F:microtubule binding"/>
    <property type="evidence" value="ECO:0007669"/>
    <property type="project" value="InterPro"/>
</dbReference>
<dbReference type="PANTHER" id="PTHR47972">
    <property type="entry name" value="KINESIN-LIKE PROTEIN KLP-3"/>
    <property type="match status" value="1"/>
</dbReference>
<organism evidence="5 6">
    <name type="scientific">Anisodus acutangulus</name>
    <dbReference type="NCBI Taxonomy" id="402998"/>
    <lineage>
        <taxon>Eukaryota</taxon>
        <taxon>Viridiplantae</taxon>
        <taxon>Streptophyta</taxon>
        <taxon>Embryophyta</taxon>
        <taxon>Tracheophyta</taxon>
        <taxon>Spermatophyta</taxon>
        <taxon>Magnoliopsida</taxon>
        <taxon>eudicotyledons</taxon>
        <taxon>Gunneridae</taxon>
        <taxon>Pentapetalae</taxon>
        <taxon>asterids</taxon>
        <taxon>lamiids</taxon>
        <taxon>Solanales</taxon>
        <taxon>Solanaceae</taxon>
        <taxon>Solanoideae</taxon>
        <taxon>Hyoscyameae</taxon>
        <taxon>Anisodus</taxon>
    </lineage>
</organism>
<comment type="caution">
    <text evidence="5">The sequence shown here is derived from an EMBL/GenBank/DDBJ whole genome shotgun (WGS) entry which is preliminary data.</text>
</comment>
<keyword evidence="1" id="KW-0505">Motor protein</keyword>
<gene>
    <name evidence="5" type="ORF">K7X08_001542</name>
</gene>
<dbReference type="InterPro" id="IPR027640">
    <property type="entry name" value="Kinesin-like_fam"/>
</dbReference>
<keyword evidence="6" id="KW-1185">Reference proteome</keyword>
<dbReference type="GO" id="GO:0005524">
    <property type="term" value="F:ATP binding"/>
    <property type="evidence" value="ECO:0007669"/>
    <property type="project" value="InterPro"/>
</dbReference>
<evidence type="ECO:0000259" key="4">
    <source>
        <dbReference type="PROSITE" id="PS50067"/>
    </source>
</evidence>
<accession>A0A9Q1MNV8</accession>
<comment type="similarity">
    <text evidence="2">Belongs to the TRAFAC class myosin-kinesin ATPase superfamily. Kinesin family.</text>
</comment>